<sequence length="448" mass="47053">MPSIVLKTDIPGPNSRAIVARRDAAVSRGAARLTGIAVASGNGATVTDVDGNTYIDFAGGIGTLAVGHTPVDVVDAIHRQAGQLIHMCSIVATYAPYVDVCERLNALVPGDFAKKTTLLNSGAEAVEAAVKIARAYTGQQALIVFEGAYHGRSNMTMGMTSKYALFKQGFGPFPAEIYRLPFPNLYRRPAGMSEDVYIDLCIEQFDHALIAQVAPPAVAAVVVETVQGEGGFLPLPPRFAAHLRARCTEHGMLYVADEVQAGMGRTGKLFAVEHYDLVPDLLVCGKSLAAGMPLAAVTGRAEIMDAPHPGGLGGTYSGNPVACAAAMVALDTLTSDAFQTRAVQVGQRLRAHLEGLQSTFPDIIGEVRGLGPMLAVELVKSASHRTPDPDLTNAINAENLKRGLITLRAGLYANCLRFLPALNITDAQIDEGMAVLAEGIVAAKASLA</sequence>
<dbReference type="InterPro" id="IPR005814">
    <property type="entry name" value="Aminotrans_3"/>
</dbReference>
<dbReference type="PIRSF" id="PIRSF000521">
    <property type="entry name" value="Transaminase_4ab_Lys_Orn"/>
    <property type="match status" value="1"/>
</dbReference>
<comment type="caution">
    <text evidence="7">The sequence shown here is derived from an EMBL/GenBank/DDBJ whole genome shotgun (WGS) entry which is preliminary data.</text>
</comment>
<reference evidence="7 8" key="1">
    <citation type="submission" date="2019-07" db="EMBL/GenBank/DDBJ databases">
        <title>The pathways for chlorine oxyanion respiration interact through the shared metabolite chlorate.</title>
        <authorList>
            <person name="Barnum T.P."/>
            <person name="Cheng Y."/>
            <person name="Hill K.A."/>
            <person name="Lucas L.N."/>
            <person name="Carlson H.K."/>
            <person name="Coates J.D."/>
        </authorList>
    </citation>
    <scope>NUCLEOTIDE SEQUENCE [LARGE SCALE GENOMIC DNA]</scope>
    <source>
        <strain evidence="7 8">SFB-3</strain>
    </source>
</reference>
<dbReference type="PROSITE" id="PS00600">
    <property type="entry name" value="AA_TRANSFER_CLASS_3"/>
    <property type="match status" value="1"/>
</dbReference>
<dbReference type="Pfam" id="PF00202">
    <property type="entry name" value="Aminotran_3"/>
    <property type="match status" value="1"/>
</dbReference>
<keyword evidence="5 6" id="KW-0663">Pyridoxal phosphate</keyword>
<name>A0A557R169_9RHOO</name>
<evidence type="ECO:0000256" key="2">
    <source>
        <dbReference type="ARBA" id="ARBA00008954"/>
    </source>
</evidence>
<dbReference type="InterPro" id="IPR015422">
    <property type="entry name" value="PyrdxlP-dep_Trfase_small"/>
</dbReference>
<dbReference type="InterPro" id="IPR050103">
    <property type="entry name" value="Class-III_PLP-dep_AT"/>
</dbReference>
<dbReference type="Gene3D" id="3.40.640.10">
    <property type="entry name" value="Type I PLP-dependent aspartate aminotransferase-like (Major domain)"/>
    <property type="match status" value="1"/>
</dbReference>
<dbReference type="OrthoDB" id="3398487at2"/>
<dbReference type="FunFam" id="3.40.640.10:FF:000013">
    <property type="entry name" value="4-aminobutyrate aminotransferase"/>
    <property type="match status" value="1"/>
</dbReference>
<comment type="similarity">
    <text evidence="2 6">Belongs to the class-III pyridoxal-phosphate-dependent aminotransferase family.</text>
</comment>
<keyword evidence="4 7" id="KW-0808">Transferase</keyword>
<evidence type="ECO:0000256" key="1">
    <source>
        <dbReference type="ARBA" id="ARBA00001933"/>
    </source>
</evidence>
<dbReference type="GO" id="GO:0030170">
    <property type="term" value="F:pyridoxal phosphate binding"/>
    <property type="evidence" value="ECO:0007669"/>
    <property type="project" value="InterPro"/>
</dbReference>
<dbReference type="Proteomes" id="UP000319502">
    <property type="component" value="Unassembled WGS sequence"/>
</dbReference>
<dbReference type="SUPFAM" id="SSF53383">
    <property type="entry name" value="PLP-dependent transferases"/>
    <property type="match status" value="1"/>
</dbReference>
<dbReference type="CDD" id="cd00610">
    <property type="entry name" value="OAT_like"/>
    <property type="match status" value="1"/>
</dbReference>
<dbReference type="Gene3D" id="3.90.1150.10">
    <property type="entry name" value="Aspartate Aminotransferase, domain 1"/>
    <property type="match status" value="1"/>
</dbReference>
<evidence type="ECO:0000256" key="6">
    <source>
        <dbReference type="RuleBase" id="RU003560"/>
    </source>
</evidence>
<evidence type="ECO:0000256" key="3">
    <source>
        <dbReference type="ARBA" id="ARBA00022576"/>
    </source>
</evidence>
<evidence type="ECO:0000256" key="4">
    <source>
        <dbReference type="ARBA" id="ARBA00022679"/>
    </source>
</evidence>
<dbReference type="GO" id="GO:0042802">
    <property type="term" value="F:identical protein binding"/>
    <property type="evidence" value="ECO:0007669"/>
    <property type="project" value="TreeGrafter"/>
</dbReference>
<dbReference type="InterPro" id="IPR049704">
    <property type="entry name" value="Aminotrans_3_PPA_site"/>
</dbReference>
<keyword evidence="3 7" id="KW-0032">Aminotransferase</keyword>
<evidence type="ECO:0000256" key="5">
    <source>
        <dbReference type="ARBA" id="ARBA00022898"/>
    </source>
</evidence>
<dbReference type="NCBIfam" id="TIGR00700">
    <property type="entry name" value="GABAtrnsam"/>
    <property type="match status" value="1"/>
</dbReference>
<dbReference type="GO" id="GO:0009448">
    <property type="term" value="P:gamma-aminobutyric acid metabolic process"/>
    <property type="evidence" value="ECO:0007669"/>
    <property type="project" value="InterPro"/>
</dbReference>
<dbReference type="InterPro" id="IPR004632">
    <property type="entry name" value="4NH2But_aminotransferase_bac"/>
</dbReference>
<evidence type="ECO:0000313" key="7">
    <source>
        <dbReference type="EMBL" id="TVO58905.1"/>
    </source>
</evidence>
<evidence type="ECO:0000313" key="8">
    <source>
        <dbReference type="Proteomes" id="UP000319502"/>
    </source>
</evidence>
<proteinExistence type="inferred from homology"/>
<gene>
    <name evidence="7" type="primary">gabT</name>
    <name evidence="7" type="ORF">FHP91_04395</name>
</gene>
<dbReference type="PANTHER" id="PTHR11986">
    <property type="entry name" value="AMINOTRANSFERASE CLASS III"/>
    <property type="match status" value="1"/>
</dbReference>
<dbReference type="InterPro" id="IPR015421">
    <property type="entry name" value="PyrdxlP-dep_Trfase_major"/>
</dbReference>
<keyword evidence="8" id="KW-1185">Reference proteome</keyword>
<dbReference type="AlphaFoldDB" id="A0A557R169"/>
<accession>A0A557R169</accession>
<organism evidence="7 8">
    <name type="scientific">Denitromonas halophila</name>
    <dbReference type="NCBI Taxonomy" id="1629404"/>
    <lineage>
        <taxon>Bacteria</taxon>
        <taxon>Pseudomonadati</taxon>
        <taxon>Pseudomonadota</taxon>
        <taxon>Betaproteobacteria</taxon>
        <taxon>Rhodocyclales</taxon>
        <taxon>Zoogloeaceae</taxon>
        <taxon>Denitromonas</taxon>
    </lineage>
</organism>
<protein>
    <submittedName>
        <fullName evidence="7">4-aminobutyrate--2-oxoglutarate transaminase</fullName>
        <ecNumber evidence="7">2.6.1.19</ecNumber>
    </submittedName>
</protein>
<dbReference type="EC" id="2.6.1.19" evidence="7"/>
<dbReference type="GO" id="GO:0034386">
    <property type="term" value="F:4-aminobutyrate:2-oxoglutarate transaminase activity"/>
    <property type="evidence" value="ECO:0007669"/>
    <property type="project" value="UniProtKB-EC"/>
</dbReference>
<dbReference type="EMBL" id="VMNK01000003">
    <property type="protein sequence ID" value="TVO58905.1"/>
    <property type="molecule type" value="Genomic_DNA"/>
</dbReference>
<dbReference type="InterPro" id="IPR015424">
    <property type="entry name" value="PyrdxlP-dep_Trfase"/>
</dbReference>
<comment type="cofactor">
    <cofactor evidence="1">
        <name>pyridoxal 5'-phosphate</name>
        <dbReference type="ChEBI" id="CHEBI:597326"/>
    </cofactor>
</comment>
<dbReference type="RefSeq" id="WP_144308422.1">
    <property type="nucleotide sequence ID" value="NZ_VMNK01000003.1"/>
</dbReference>